<dbReference type="Proteomes" id="UP001189429">
    <property type="component" value="Unassembled WGS sequence"/>
</dbReference>
<dbReference type="EMBL" id="CAUYUJ010018130">
    <property type="protein sequence ID" value="CAK0880900.1"/>
    <property type="molecule type" value="Genomic_DNA"/>
</dbReference>
<feature type="compositionally biased region" description="Low complexity" evidence="1">
    <location>
        <begin position="173"/>
        <end position="185"/>
    </location>
</feature>
<proteinExistence type="predicted"/>
<sequence>MVENIRHYTNPYAIATATLLLQASRLHGRRVRVTPRGGHDSKAPRQLLPAKKAVKMKRLFKLLPQAPPAGRKPAFGHGAGPRAEDLTPDGEGWGCGSPSLRARCATPPLGEKGRLLMDEEEEEEEPYNFSRSPTRSPQAAPGLDGLSPGCGGELCAFRPLLAVPPPSPPLPPGAGQQPSSSPCGGREVRRVGCRRLQRASVEGNWDGGQVQVAGILPSTRKASRLASALQGMGPRDAAPWGEEALNGCRLRSKKRT</sequence>
<feature type="region of interest" description="Disordered" evidence="1">
    <location>
        <begin position="163"/>
        <end position="187"/>
    </location>
</feature>
<organism evidence="2 3">
    <name type="scientific">Prorocentrum cordatum</name>
    <dbReference type="NCBI Taxonomy" id="2364126"/>
    <lineage>
        <taxon>Eukaryota</taxon>
        <taxon>Sar</taxon>
        <taxon>Alveolata</taxon>
        <taxon>Dinophyceae</taxon>
        <taxon>Prorocentrales</taxon>
        <taxon>Prorocentraceae</taxon>
        <taxon>Prorocentrum</taxon>
    </lineage>
</organism>
<feature type="region of interest" description="Disordered" evidence="1">
    <location>
        <begin position="65"/>
        <end position="145"/>
    </location>
</feature>
<gene>
    <name evidence="2" type="ORF">PCOR1329_LOCUS63913</name>
</gene>
<protein>
    <submittedName>
        <fullName evidence="2">Uncharacterized protein</fullName>
    </submittedName>
</protein>
<accession>A0ABN9W471</accession>
<evidence type="ECO:0000313" key="3">
    <source>
        <dbReference type="Proteomes" id="UP001189429"/>
    </source>
</evidence>
<evidence type="ECO:0000313" key="2">
    <source>
        <dbReference type="EMBL" id="CAK0880900.1"/>
    </source>
</evidence>
<keyword evidence="3" id="KW-1185">Reference proteome</keyword>
<comment type="caution">
    <text evidence="2">The sequence shown here is derived from an EMBL/GenBank/DDBJ whole genome shotgun (WGS) entry which is preliminary data.</text>
</comment>
<evidence type="ECO:0000256" key="1">
    <source>
        <dbReference type="SAM" id="MobiDB-lite"/>
    </source>
</evidence>
<name>A0ABN9W471_9DINO</name>
<reference evidence="2" key="1">
    <citation type="submission" date="2023-10" db="EMBL/GenBank/DDBJ databases">
        <authorList>
            <person name="Chen Y."/>
            <person name="Shah S."/>
            <person name="Dougan E. K."/>
            <person name="Thang M."/>
            <person name="Chan C."/>
        </authorList>
    </citation>
    <scope>NUCLEOTIDE SEQUENCE [LARGE SCALE GENOMIC DNA]</scope>
</reference>
<feature type="compositionally biased region" description="Pro residues" evidence="1">
    <location>
        <begin position="163"/>
        <end position="172"/>
    </location>
</feature>